<accession>A0A0B6ZGT9</accession>
<name>A0A0B6ZGT9_9EUPU</name>
<feature type="compositionally biased region" description="Low complexity" evidence="1">
    <location>
        <begin position="166"/>
        <end position="182"/>
    </location>
</feature>
<feature type="compositionally biased region" description="Polar residues" evidence="1">
    <location>
        <begin position="57"/>
        <end position="69"/>
    </location>
</feature>
<feature type="compositionally biased region" description="Acidic residues" evidence="1">
    <location>
        <begin position="93"/>
        <end position="107"/>
    </location>
</feature>
<organism evidence="2">
    <name type="scientific">Arion vulgaris</name>
    <dbReference type="NCBI Taxonomy" id="1028688"/>
    <lineage>
        <taxon>Eukaryota</taxon>
        <taxon>Metazoa</taxon>
        <taxon>Spiralia</taxon>
        <taxon>Lophotrochozoa</taxon>
        <taxon>Mollusca</taxon>
        <taxon>Gastropoda</taxon>
        <taxon>Heterobranchia</taxon>
        <taxon>Euthyneura</taxon>
        <taxon>Panpulmonata</taxon>
        <taxon>Eupulmonata</taxon>
        <taxon>Stylommatophora</taxon>
        <taxon>Helicina</taxon>
        <taxon>Arionoidea</taxon>
        <taxon>Arionidae</taxon>
        <taxon>Arion</taxon>
    </lineage>
</organism>
<feature type="compositionally biased region" description="Gly residues" evidence="1">
    <location>
        <begin position="196"/>
        <end position="206"/>
    </location>
</feature>
<proteinExistence type="predicted"/>
<sequence length="206" mass="22312">PSVALPFTIQPPEPSVAQAETGRYNKKKPAPSPPRSILNQTLQQSQKPTPSPSPVTLNRTLPSRKQAQAPSPPRVILNQTLPSQKQSLNPFASDEEEEPQEQEDNTCEIEIKKLPEETKISDKVPELQVSRKIKGEESGTKQTGKTGAEVPTCIQTTDKHGEQPQLKKLSLTTPKLSPLPSLGGREKDKTPVDESGGLGSDGEGED</sequence>
<dbReference type="AlphaFoldDB" id="A0A0B6ZGT9"/>
<protein>
    <submittedName>
        <fullName evidence="2">Uncharacterized protein</fullName>
    </submittedName>
</protein>
<gene>
    <name evidence="2" type="primary">ORF61290</name>
</gene>
<feature type="non-terminal residue" evidence="2">
    <location>
        <position position="1"/>
    </location>
</feature>
<feature type="region of interest" description="Disordered" evidence="1">
    <location>
        <begin position="1"/>
        <end position="206"/>
    </location>
</feature>
<feature type="compositionally biased region" description="Basic and acidic residues" evidence="1">
    <location>
        <begin position="109"/>
        <end position="125"/>
    </location>
</feature>
<evidence type="ECO:0000313" key="2">
    <source>
        <dbReference type="EMBL" id="CEK67081.1"/>
    </source>
</evidence>
<feature type="compositionally biased region" description="Polar residues" evidence="1">
    <location>
        <begin position="77"/>
        <end position="90"/>
    </location>
</feature>
<reference evidence="2" key="1">
    <citation type="submission" date="2014-12" db="EMBL/GenBank/DDBJ databases">
        <title>Insight into the proteome of Arion vulgaris.</title>
        <authorList>
            <person name="Aradska J."/>
            <person name="Bulat T."/>
            <person name="Smidak R."/>
            <person name="Sarate P."/>
            <person name="Gangsoo J."/>
            <person name="Sialana F."/>
            <person name="Bilban M."/>
            <person name="Lubec G."/>
        </authorList>
    </citation>
    <scope>NUCLEOTIDE SEQUENCE</scope>
    <source>
        <tissue evidence="2">Skin</tissue>
    </source>
</reference>
<dbReference type="EMBL" id="HACG01020216">
    <property type="protein sequence ID" value="CEK67081.1"/>
    <property type="molecule type" value="Transcribed_RNA"/>
</dbReference>
<feature type="non-terminal residue" evidence="2">
    <location>
        <position position="206"/>
    </location>
</feature>
<evidence type="ECO:0000256" key="1">
    <source>
        <dbReference type="SAM" id="MobiDB-lite"/>
    </source>
</evidence>